<evidence type="ECO:0000256" key="1">
    <source>
        <dbReference type="SAM" id="MobiDB-lite"/>
    </source>
</evidence>
<dbReference type="GO" id="GO:0005682">
    <property type="term" value="C:U5 snRNP"/>
    <property type="evidence" value="ECO:0007669"/>
    <property type="project" value="InterPro"/>
</dbReference>
<dbReference type="PANTHER" id="PTHR13138:SF3">
    <property type="entry name" value="CD2 ANTIGEN CYTOPLASMIC TAIL-BINDING PROTEIN 2"/>
    <property type="match status" value="1"/>
</dbReference>
<feature type="region of interest" description="Disordered" evidence="1">
    <location>
        <begin position="336"/>
        <end position="368"/>
    </location>
</feature>
<sequence>MMKTTDELVREAIVEEDARRATRKKHKLLQEENNEKNDHAPGQLDPRSHNKAKGKQAQVRFRDEHRDSLDDGDDGIALERQAQDAKKRRIAARRGGNLVRSAEDLGLGDLSEAEERGHHHHNNNSTASTSSANPAAPQAAAAEGAAGGGGSGDPPMTAFNLDDERATGRFDEDGNCYWNDEKDKDGTRREKGDDAEDAWLKGAEVLEGEKHEAAMRARRERERRRDDEPEELTERQIASLNMRVSDLLLPGETLRRGLARLGGQRSKAKTGSGRRRGLPPGLSTAGAADDDAPAANEEGFKELTDCSAALVGAGEFEAYSKTKEEFDRAAQLFLGGAEDDDDDDDGGGGDDMFASDLDDDEGKKGEDVSAWPVSRLKSYLAERGADLEGVLEKGELVRLAQERFALERKVPAGYAFDAQSGYYYSHQDQLYLDPGSGYHYDGKEWFKKK</sequence>
<organism evidence="3 4">
    <name type="scientific">Chloropicon roscoffensis</name>
    <dbReference type="NCBI Taxonomy" id="1461544"/>
    <lineage>
        <taxon>Eukaryota</taxon>
        <taxon>Viridiplantae</taxon>
        <taxon>Chlorophyta</taxon>
        <taxon>Chloropicophyceae</taxon>
        <taxon>Chloropicales</taxon>
        <taxon>Chloropicaceae</taxon>
        <taxon>Chloropicon</taxon>
    </lineage>
</organism>
<name>A0AAX4PEX6_9CHLO</name>
<feature type="compositionally biased region" description="Low complexity" evidence="1">
    <location>
        <begin position="123"/>
        <end position="144"/>
    </location>
</feature>
<reference evidence="3 4" key="1">
    <citation type="submission" date="2024-03" db="EMBL/GenBank/DDBJ databases">
        <title>Complete genome sequence of the green alga Chloropicon roscoffensis RCC1871.</title>
        <authorList>
            <person name="Lemieux C."/>
            <person name="Pombert J.-F."/>
            <person name="Otis C."/>
            <person name="Turmel M."/>
        </authorList>
    </citation>
    <scope>NUCLEOTIDE SEQUENCE [LARGE SCALE GENOMIC DNA]</scope>
    <source>
        <strain evidence="3 4">RCC1871</strain>
    </source>
</reference>
<dbReference type="InterPro" id="IPR041591">
    <property type="entry name" value="OCRE"/>
</dbReference>
<feature type="compositionally biased region" description="Basic and acidic residues" evidence="1">
    <location>
        <begin position="179"/>
        <end position="192"/>
    </location>
</feature>
<feature type="compositionally biased region" description="Acidic residues" evidence="1">
    <location>
        <begin position="337"/>
        <end position="348"/>
    </location>
</feature>
<feature type="compositionally biased region" description="Basic residues" evidence="1">
    <location>
        <begin position="266"/>
        <end position="277"/>
    </location>
</feature>
<feature type="compositionally biased region" description="Basic and acidic residues" evidence="1">
    <location>
        <begin position="162"/>
        <end position="172"/>
    </location>
</feature>
<dbReference type="InterPro" id="IPR039905">
    <property type="entry name" value="CD2BP2/Lin1"/>
</dbReference>
<feature type="compositionally biased region" description="Basic and acidic residues" evidence="1">
    <location>
        <begin position="207"/>
        <end position="227"/>
    </location>
</feature>
<dbReference type="EMBL" id="CP151510">
    <property type="protein sequence ID" value="WZN64547.1"/>
    <property type="molecule type" value="Genomic_DNA"/>
</dbReference>
<dbReference type="CDD" id="cd16074">
    <property type="entry name" value="OCRE"/>
    <property type="match status" value="1"/>
</dbReference>
<accession>A0AAX4PEX6</accession>
<feature type="compositionally biased region" description="Basic and acidic residues" evidence="1">
    <location>
        <begin position="60"/>
        <end position="69"/>
    </location>
</feature>
<gene>
    <name evidence="3" type="ORF">HKI87_10g61040</name>
</gene>
<dbReference type="Pfam" id="PF17780">
    <property type="entry name" value="OCRE"/>
    <property type="match status" value="1"/>
</dbReference>
<feature type="compositionally biased region" description="Low complexity" evidence="1">
    <location>
        <begin position="278"/>
        <end position="287"/>
    </location>
</feature>
<keyword evidence="4" id="KW-1185">Reference proteome</keyword>
<feature type="compositionally biased region" description="Basic and acidic residues" evidence="1">
    <location>
        <begin position="28"/>
        <end position="39"/>
    </location>
</feature>
<proteinExistence type="predicted"/>
<evidence type="ECO:0000259" key="2">
    <source>
        <dbReference type="Pfam" id="PF17780"/>
    </source>
</evidence>
<dbReference type="Proteomes" id="UP001472866">
    <property type="component" value="Chromosome 10"/>
</dbReference>
<protein>
    <submittedName>
        <fullName evidence="3">OCRE domain-containing protein</fullName>
    </submittedName>
</protein>
<evidence type="ECO:0000313" key="3">
    <source>
        <dbReference type="EMBL" id="WZN64547.1"/>
    </source>
</evidence>
<feature type="compositionally biased region" description="Basic and acidic residues" evidence="1">
    <location>
        <begin position="1"/>
        <end position="20"/>
    </location>
</feature>
<feature type="region of interest" description="Disordered" evidence="1">
    <location>
        <begin position="257"/>
        <end position="293"/>
    </location>
</feature>
<feature type="region of interest" description="Disordered" evidence="1">
    <location>
        <begin position="1"/>
        <end position="241"/>
    </location>
</feature>
<feature type="domain" description="OCRE" evidence="2">
    <location>
        <begin position="412"/>
        <end position="443"/>
    </location>
</feature>
<dbReference type="PANTHER" id="PTHR13138">
    <property type="entry name" value="PROTEIN LIN1"/>
    <property type="match status" value="1"/>
</dbReference>
<dbReference type="AlphaFoldDB" id="A0AAX4PEX6"/>
<evidence type="ECO:0000313" key="4">
    <source>
        <dbReference type="Proteomes" id="UP001472866"/>
    </source>
</evidence>